<reference evidence="3" key="1">
    <citation type="journal article" date="2019" name="Int. J. Syst. Evol. Microbiol.">
        <title>The Global Catalogue of Microorganisms (GCM) 10K type strain sequencing project: providing services to taxonomists for standard genome sequencing and annotation.</title>
        <authorList>
            <consortium name="The Broad Institute Genomics Platform"/>
            <consortium name="The Broad Institute Genome Sequencing Center for Infectious Disease"/>
            <person name="Wu L."/>
            <person name="Ma J."/>
        </authorList>
    </citation>
    <scope>NUCLEOTIDE SEQUENCE [LARGE SCALE GENOMIC DNA]</scope>
    <source>
        <strain evidence="3">JCM 18283</strain>
    </source>
</reference>
<feature type="transmembrane region" description="Helical" evidence="1">
    <location>
        <begin position="6"/>
        <end position="23"/>
    </location>
</feature>
<evidence type="ECO:0000256" key="1">
    <source>
        <dbReference type="SAM" id="Phobius"/>
    </source>
</evidence>
<protein>
    <submittedName>
        <fullName evidence="2">Uncharacterized protein</fullName>
    </submittedName>
</protein>
<sequence>MAKVSVINSTVFTTLFIIVNVVAKAQSPSRDTLFYLLNHSKTDSLDRMINEEIAGPNVFYKLLCSCIKGEKMPVLRGSVNLEELVKKDIKKIEFIKLSYLLALIKDNYPDFSKKYTLYFIKPKNDGFVQQKVYLIIDGQKVD</sequence>
<dbReference type="RefSeq" id="WP_345329239.1">
    <property type="nucleotide sequence ID" value="NZ_BAABJI010000001.1"/>
</dbReference>
<dbReference type="Proteomes" id="UP001501436">
    <property type="component" value="Unassembled WGS sequence"/>
</dbReference>
<proteinExistence type="predicted"/>
<evidence type="ECO:0000313" key="3">
    <source>
        <dbReference type="Proteomes" id="UP001501436"/>
    </source>
</evidence>
<dbReference type="EMBL" id="BAABJI010000001">
    <property type="protein sequence ID" value="GAA4904522.1"/>
    <property type="molecule type" value="Genomic_DNA"/>
</dbReference>
<evidence type="ECO:0000313" key="2">
    <source>
        <dbReference type="EMBL" id="GAA4904522.1"/>
    </source>
</evidence>
<name>A0ABP9FMA0_9SPHI</name>
<keyword evidence="1" id="KW-0812">Transmembrane</keyword>
<organism evidence="2 3">
    <name type="scientific">Mucilaginibacter defluvii</name>
    <dbReference type="NCBI Taxonomy" id="1196019"/>
    <lineage>
        <taxon>Bacteria</taxon>
        <taxon>Pseudomonadati</taxon>
        <taxon>Bacteroidota</taxon>
        <taxon>Sphingobacteriia</taxon>
        <taxon>Sphingobacteriales</taxon>
        <taxon>Sphingobacteriaceae</taxon>
        <taxon>Mucilaginibacter</taxon>
    </lineage>
</organism>
<comment type="caution">
    <text evidence="2">The sequence shown here is derived from an EMBL/GenBank/DDBJ whole genome shotgun (WGS) entry which is preliminary data.</text>
</comment>
<gene>
    <name evidence="2" type="ORF">GCM10023313_03880</name>
</gene>
<accession>A0ABP9FMA0</accession>
<keyword evidence="3" id="KW-1185">Reference proteome</keyword>
<keyword evidence="1" id="KW-0472">Membrane</keyword>
<keyword evidence="1" id="KW-1133">Transmembrane helix</keyword>